<feature type="transmembrane region" description="Helical" evidence="1">
    <location>
        <begin position="194"/>
        <end position="211"/>
    </location>
</feature>
<name>A0A0H5SZE2_HERHM</name>
<dbReference type="PANTHER" id="PTHR42736">
    <property type="entry name" value="PROTEIN-GLUTAMINE GAMMA-GLUTAMYLTRANSFERASE"/>
    <property type="match status" value="1"/>
</dbReference>
<dbReference type="Pfam" id="PF01841">
    <property type="entry name" value="Transglut_core"/>
    <property type="match status" value="1"/>
</dbReference>
<dbReference type="Gene3D" id="3.10.620.30">
    <property type="match status" value="1"/>
</dbReference>
<evidence type="ECO:0000259" key="2">
    <source>
        <dbReference type="SMART" id="SM00460"/>
    </source>
</evidence>
<dbReference type="RefSeq" id="WP_158245969.1">
    <property type="nucleotide sequence ID" value="NZ_CVTD020000028.1"/>
</dbReference>
<dbReference type="Proteomes" id="UP000236497">
    <property type="component" value="Unassembled WGS sequence"/>
</dbReference>
<feature type="transmembrane region" description="Helical" evidence="1">
    <location>
        <begin position="109"/>
        <end position="130"/>
    </location>
</feature>
<dbReference type="SUPFAM" id="SSF54001">
    <property type="entry name" value="Cysteine proteinases"/>
    <property type="match status" value="1"/>
</dbReference>
<feature type="transmembrane region" description="Helical" evidence="1">
    <location>
        <begin position="33"/>
        <end position="54"/>
    </location>
</feature>
<dbReference type="InterPro" id="IPR052901">
    <property type="entry name" value="Bact_TGase-like"/>
</dbReference>
<dbReference type="AlphaFoldDB" id="A0A0H5SZE2"/>
<protein>
    <recommendedName>
        <fullName evidence="2">Transglutaminase-like domain-containing protein</fullName>
    </recommendedName>
</protein>
<feature type="transmembrane region" description="Helical" evidence="1">
    <location>
        <begin position="654"/>
        <end position="679"/>
    </location>
</feature>
<feature type="transmembrane region" description="Helical" evidence="1">
    <location>
        <begin position="61"/>
        <end position="80"/>
    </location>
</feature>
<gene>
    <name evidence="3" type="ORF">HHT355_2575</name>
</gene>
<dbReference type="InterPro" id="IPR038765">
    <property type="entry name" value="Papain-like_cys_pep_sf"/>
</dbReference>
<feature type="transmembrane region" description="Helical" evidence="1">
    <location>
        <begin position="161"/>
        <end position="182"/>
    </location>
</feature>
<feature type="transmembrane region" description="Helical" evidence="1">
    <location>
        <begin position="7"/>
        <end position="27"/>
    </location>
</feature>
<dbReference type="InterPro" id="IPR002931">
    <property type="entry name" value="Transglutaminase-like"/>
</dbReference>
<accession>A0A0H5SZE2</accession>
<evidence type="ECO:0000313" key="3">
    <source>
        <dbReference type="EMBL" id="CRZ35758.1"/>
    </source>
</evidence>
<dbReference type="EMBL" id="CVTD020000028">
    <property type="protein sequence ID" value="CRZ35758.1"/>
    <property type="molecule type" value="Genomic_DNA"/>
</dbReference>
<organism evidence="3 4">
    <name type="scientific">Herbinix hemicellulosilytica</name>
    <dbReference type="NCBI Taxonomy" id="1564487"/>
    <lineage>
        <taxon>Bacteria</taxon>
        <taxon>Bacillati</taxon>
        <taxon>Bacillota</taxon>
        <taxon>Clostridia</taxon>
        <taxon>Lachnospirales</taxon>
        <taxon>Lachnospiraceae</taxon>
        <taxon>Herbinix</taxon>
    </lineage>
</organism>
<keyword evidence="4" id="KW-1185">Reference proteome</keyword>
<evidence type="ECO:0000256" key="1">
    <source>
        <dbReference type="SAM" id="Phobius"/>
    </source>
</evidence>
<proteinExistence type="predicted"/>
<keyword evidence="1" id="KW-1133">Transmembrane helix</keyword>
<evidence type="ECO:0000313" key="4">
    <source>
        <dbReference type="Proteomes" id="UP000236497"/>
    </source>
</evidence>
<feature type="transmembrane region" description="Helical" evidence="1">
    <location>
        <begin position="137"/>
        <end position="155"/>
    </location>
</feature>
<keyword evidence="1" id="KW-0812">Transmembrane</keyword>
<keyword evidence="1" id="KW-0472">Membrane</keyword>
<reference evidence="3 4" key="1">
    <citation type="submission" date="2015-06" db="EMBL/GenBank/DDBJ databases">
        <authorList>
            <person name="Wibberg Daniel"/>
        </authorList>
    </citation>
    <scope>NUCLEOTIDE SEQUENCE [LARGE SCALE GENOMIC DNA]</scope>
    <source>
        <strain evidence="3 4">T3/55T</strain>
    </source>
</reference>
<sequence>MNLKEKGYRIYLSFLQTVLALAFILWVNDYFVLRVHLIAAILYCLVFSALIYFFDTSKNNAARYIALISLVPSLGLIFLVCRTNPFLWVKGIIDWCLRYDRTEDLYEFIPAYTVLAAAACLLSILFYIFMKKTVTRLLLAGIILSAFIALGIVQMNLNKAVVGIGIFYILCCLMEISGLIYGRKAGKADKKESILYLIPVCILLTVISISLPSKPEPIQWSGIKNIYYAIKNTIDKMITQWEFFTGKGDGTFSISLTGYSDDGSLDNEDLYENNKIALTVQGRKGLSPLYLTGSVSDTYTGYSWEKSDDGFLPEESEYLIDYAELIFGLSRLDPVVLEEDRFLELMTITVFYKNIKTKTFFYPLKSYRFSFVNPVKGLETNKAGITFPKAMGDKAAYMVSYYELNLEGQKFREMLRSADFFTYENDKEINYDQIKAMESKFYVRDKDDFFLNREDFIKLLKKRAEIIRRVYTQLPDNLPKRVKDLAIELTKNEVNTYDKLKAIEAFLLKYTYSYKPGSVPEGWDFVDYFLFENKKGYCTSFATSMAVLARCAGIPTRYVEGFLVDYSDRAGEGYLVRNSNAHAWVEAYFEGIGWIPFEPTPGFHEIRYTVWPEKTGKANVNNYVNNIRIPQEPPSVQTPVIPKITEDEEKAGDILMWILTSCAVIFILLGAIAVYYLILKVKYKKEFDRADYNRKMYMLFIRILVMLKYEGFGLSRQETVLLLSDRIKDRYRYGNIVFGDVADIYMAYRYGEKTVSKEEFDTVQIFYKGLSEYRQENNSRLKQFMEEFAFLIRKNNINIYNPELFMRVKNHRFTHGIITTVHFRG</sequence>
<feature type="domain" description="Transglutaminase-like" evidence="2">
    <location>
        <begin position="530"/>
        <end position="601"/>
    </location>
</feature>
<dbReference type="SMART" id="SM00460">
    <property type="entry name" value="TGc"/>
    <property type="match status" value="1"/>
</dbReference>
<dbReference type="PANTHER" id="PTHR42736:SF1">
    <property type="entry name" value="PROTEIN-GLUTAMINE GAMMA-GLUTAMYLTRANSFERASE"/>
    <property type="match status" value="1"/>
</dbReference>